<evidence type="ECO:0000313" key="3">
    <source>
        <dbReference type="EMBL" id="KAF9460375.1"/>
    </source>
</evidence>
<dbReference type="EMBL" id="MU150299">
    <property type="protein sequence ID" value="KAF9460375.1"/>
    <property type="molecule type" value="Genomic_DNA"/>
</dbReference>
<accession>A0A9P6CFM3</accession>
<keyword evidence="1" id="KW-0175">Coiled coil</keyword>
<proteinExistence type="predicted"/>
<protein>
    <submittedName>
        <fullName evidence="3">Uncharacterized protein</fullName>
    </submittedName>
</protein>
<evidence type="ECO:0000313" key="4">
    <source>
        <dbReference type="Proteomes" id="UP000807353"/>
    </source>
</evidence>
<organism evidence="3 4">
    <name type="scientific">Collybia nuda</name>
    <dbReference type="NCBI Taxonomy" id="64659"/>
    <lineage>
        <taxon>Eukaryota</taxon>
        <taxon>Fungi</taxon>
        <taxon>Dikarya</taxon>
        <taxon>Basidiomycota</taxon>
        <taxon>Agaricomycotina</taxon>
        <taxon>Agaricomycetes</taxon>
        <taxon>Agaricomycetidae</taxon>
        <taxon>Agaricales</taxon>
        <taxon>Tricholomatineae</taxon>
        <taxon>Clitocybaceae</taxon>
        <taxon>Collybia</taxon>
    </lineage>
</organism>
<comment type="caution">
    <text evidence="3">The sequence shown here is derived from an EMBL/GenBank/DDBJ whole genome shotgun (WGS) entry which is preliminary data.</text>
</comment>
<dbReference type="SUPFAM" id="SSF55486">
    <property type="entry name" value="Metalloproteases ('zincins'), catalytic domain"/>
    <property type="match status" value="1"/>
</dbReference>
<reference evidence="3" key="1">
    <citation type="submission" date="2020-11" db="EMBL/GenBank/DDBJ databases">
        <authorList>
            <consortium name="DOE Joint Genome Institute"/>
            <person name="Ahrendt S."/>
            <person name="Riley R."/>
            <person name="Andreopoulos W."/>
            <person name="Labutti K."/>
            <person name="Pangilinan J."/>
            <person name="Ruiz-Duenas F.J."/>
            <person name="Barrasa J.M."/>
            <person name="Sanchez-Garcia M."/>
            <person name="Camarero S."/>
            <person name="Miyauchi S."/>
            <person name="Serrano A."/>
            <person name="Linde D."/>
            <person name="Babiker R."/>
            <person name="Drula E."/>
            <person name="Ayuso-Fernandez I."/>
            <person name="Pacheco R."/>
            <person name="Padilla G."/>
            <person name="Ferreira P."/>
            <person name="Barriuso J."/>
            <person name="Kellner H."/>
            <person name="Castanera R."/>
            <person name="Alfaro M."/>
            <person name="Ramirez L."/>
            <person name="Pisabarro A.G."/>
            <person name="Kuo A."/>
            <person name="Tritt A."/>
            <person name="Lipzen A."/>
            <person name="He G."/>
            <person name="Yan M."/>
            <person name="Ng V."/>
            <person name="Cullen D."/>
            <person name="Martin F."/>
            <person name="Rosso M.-N."/>
            <person name="Henrissat B."/>
            <person name="Hibbett D."/>
            <person name="Martinez A.T."/>
            <person name="Grigoriev I.V."/>
        </authorList>
    </citation>
    <scope>NUCLEOTIDE SEQUENCE</scope>
    <source>
        <strain evidence="3">CBS 247.69</strain>
    </source>
</reference>
<name>A0A9P6CFM3_9AGAR</name>
<dbReference type="Gene3D" id="3.40.390.10">
    <property type="entry name" value="Collagenase (Catalytic Domain)"/>
    <property type="match status" value="1"/>
</dbReference>
<evidence type="ECO:0000256" key="1">
    <source>
        <dbReference type="SAM" id="Coils"/>
    </source>
</evidence>
<feature type="coiled-coil region" evidence="1">
    <location>
        <begin position="173"/>
        <end position="214"/>
    </location>
</feature>
<dbReference type="OrthoDB" id="5945790at2759"/>
<keyword evidence="4" id="KW-1185">Reference proteome</keyword>
<feature type="region of interest" description="Disordered" evidence="2">
    <location>
        <begin position="1"/>
        <end position="30"/>
    </location>
</feature>
<dbReference type="GO" id="GO:0008237">
    <property type="term" value="F:metallopeptidase activity"/>
    <property type="evidence" value="ECO:0007669"/>
    <property type="project" value="InterPro"/>
</dbReference>
<feature type="region of interest" description="Disordered" evidence="2">
    <location>
        <begin position="277"/>
        <end position="316"/>
    </location>
</feature>
<gene>
    <name evidence="3" type="ORF">BDZ94DRAFT_1266070</name>
</gene>
<sequence>MSTQFTELGQHRQPRTPQRPTHRGSRSVGAPIDLSLLQNIDTDLDTDIEFPPGLPPSLESAIRSYTTALRTRLNTTKASAASEVQALQAELTHAHAKQRTAEDTARTLGRGMADLQREAVVMGRQLAEFGAAMVDALKDVGKTRAGAAEAIRVANASAVYWEEVARGEAAEAVIGARAEAAAAREEVRGLKRELKRVRRELEAVKAREERKENGEEVVRMVEAMKDRGHGDVKEEVLGIKEGVEGKKPEKRSVVLGKRAGGSLRAIEAKRLETECEAVGGETEREETVGGEEGAMEPSEVMGSERVNENRVSEDEELMGTKISEPEEENGGLSETTTLEEQDGAYNDAKEESMELSNNVGEEVVFEKMGANHGPEREVIERLRALGPGVLQEGFEIQEGEIMEPTKPVEGPVTPEKVPLGPPSSQPIPLSCLCRTALHTQTDGPTFDLKQLWPNGQIITYRFLNGHPTQHTKVSITVPEWSRYANITFRRVPDDVPAILTISFEKSWECWRCLGVGTEGAGLEGGHAMALGAVGASRDITYGERAFILHQFGHVLGLGHEYVCPIGEPKAALPFHGSMTNYVVPDLNSVMVFPAPYALGPEANTHQPSPTSSLSQLDKAYMVLTYPRTHVHSQAREWTLNHTLHVFGADAHTSNAIAGERNLTRRRVRFAEFLMGARRASNVPQPRVVALTKGSHIALASIPHQTITDTSHLSNVQVKKNPPISTSAYTTTRKSTTLQPTDATSALHHPHTQHALLTFLANPVAHPIAKDILADPNLKTELVALLTHLARHRSIRGVIQRAKSCVTKVEYSSSADGSGLIPEQVASLLGVVLMLHGASAYHGRAPTFREPKREAVLDKGDPQATADALWAQLARHVVFRVAMERAVEQRVGAGLVPDVSMLIARLVERPAVLKAMRKALLGDVL</sequence>
<evidence type="ECO:0000256" key="2">
    <source>
        <dbReference type="SAM" id="MobiDB-lite"/>
    </source>
</evidence>
<dbReference type="AlphaFoldDB" id="A0A9P6CFM3"/>
<dbReference type="InterPro" id="IPR024079">
    <property type="entry name" value="MetalloPept_cat_dom_sf"/>
</dbReference>
<dbReference type="Proteomes" id="UP000807353">
    <property type="component" value="Unassembled WGS sequence"/>
</dbReference>